<keyword evidence="4" id="KW-0408">Iron</keyword>
<evidence type="ECO:0000256" key="3">
    <source>
        <dbReference type="ARBA" id="ARBA00022723"/>
    </source>
</evidence>
<dbReference type="GO" id="GO:0046872">
    <property type="term" value="F:metal ion binding"/>
    <property type="evidence" value="ECO:0007669"/>
    <property type="project" value="UniProtKB-KW"/>
</dbReference>
<dbReference type="EMBL" id="MSFL01000007">
    <property type="protein sequence ID" value="PWY86640.1"/>
    <property type="molecule type" value="Genomic_DNA"/>
</dbReference>
<keyword evidence="2" id="KW-0349">Heme</keyword>
<evidence type="ECO:0000256" key="2">
    <source>
        <dbReference type="ARBA" id="ARBA00022617"/>
    </source>
</evidence>
<keyword evidence="8" id="KW-1185">Reference proteome</keyword>
<sequence length="300" mass="32671">KTHIWLAYFPTPTAYQTWWASPPVTAFWSSLPPDAGMWREVISPGREYTQHGTNGTEPIGMGCLGESISVADKSGYWGCYRHRMAAGRGDRMRSEISGPGSGSGQVTRSPGEDGEGVRLGRVHMTAFPDNMCFVVEGQDHSAVTGKEKGVWFERFDGLVRTWIDDLVTAGPGEGVLGARICGVAGSGRFAGPEAPSASASEVDLDSQEAWEALDYKKKVQLFWFRDLGSMEKIGRRNAGHVKLRSSFLQAYGPGGELSEGGGIRLWVETSVLKRGEVECEYVGCWEGTGFMALQAEEGFR</sequence>
<comment type="cofactor">
    <cofactor evidence="1">
        <name>heme b</name>
        <dbReference type="ChEBI" id="CHEBI:60344"/>
    </cofactor>
</comment>
<dbReference type="OrthoDB" id="3465714at2759"/>
<dbReference type="GO" id="GO:0016829">
    <property type="term" value="F:lyase activity"/>
    <property type="evidence" value="ECO:0007669"/>
    <property type="project" value="UniProtKB-KW"/>
</dbReference>
<dbReference type="InterPro" id="IPR025702">
    <property type="entry name" value="OXD"/>
</dbReference>
<evidence type="ECO:0000256" key="6">
    <source>
        <dbReference type="SAM" id="MobiDB-lite"/>
    </source>
</evidence>
<dbReference type="Pfam" id="PF13816">
    <property type="entry name" value="Dehydratase_hem"/>
    <property type="match status" value="1"/>
</dbReference>
<dbReference type="VEuPathDB" id="FungiDB:BO70DRAFT_263695"/>
<evidence type="ECO:0000313" key="8">
    <source>
        <dbReference type="Proteomes" id="UP000247233"/>
    </source>
</evidence>
<proteinExistence type="predicted"/>
<evidence type="ECO:0000313" key="7">
    <source>
        <dbReference type="EMBL" id="PWY86640.1"/>
    </source>
</evidence>
<evidence type="ECO:0008006" key="9">
    <source>
        <dbReference type="Google" id="ProtNLM"/>
    </source>
</evidence>
<dbReference type="STRING" id="1448321.A0A317WR55"/>
<feature type="region of interest" description="Disordered" evidence="6">
    <location>
        <begin position="90"/>
        <end position="116"/>
    </location>
</feature>
<dbReference type="GeneID" id="37061174"/>
<keyword evidence="3" id="KW-0479">Metal-binding</keyword>
<feature type="non-terminal residue" evidence="7">
    <location>
        <position position="300"/>
    </location>
</feature>
<comment type="caution">
    <text evidence="7">The sequence shown here is derived from an EMBL/GenBank/DDBJ whole genome shotgun (WGS) entry which is preliminary data.</text>
</comment>
<name>A0A317WR55_9EURO</name>
<evidence type="ECO:0000256" key="4">
    <source>
        <dbReference type="ARBA" id="ARBA00023004"/>
    </source>
</evidence>
<dbReference type="Proteomes" id="UP000247233">
    <property type="component" value="Unassembled WGS sequence"/>
</dbReference>
<organism evidence="7 8">
    <name type="scientific">Aspergillus heteromorphus CBS 117.55</name>
    <dbReference type="NCBI Taxonomy" id="1448321"/>
    <lineage>
        <taxon>Eukaryota</taxon>
        <taxon>Fungi</taxon>
        <taxon>Dikarya</taxon>
        <taxon>Ascomycota</taxon>
        <taxon>Pezizomycotina</taxon>
        <taxon>Eurotiomycetes</taxon>
        <taxon>Eurotiomycetidae</taxon>
        <taxon>Eurotiales</taxon>
        <taxon>Aspergillaceae</taxon>
        <taxon>Aspergillus</taxon>
        <taxon>Aspergillus subgen. Circumdati</taxon>
    </lineage>
</organism>
<dbReference type="RefSeq" id="XP_025400872.1">
    <property type="nucleotide sequence ID" value="XM_025538937.1"/>
</dbReference>
<gene>
    <name evidence="7" type="ORF">BO70DRAFT_263695</name>
</gene>
<keyword evidence="5" id="KW-0456">Lyase</keyword>
<evidence type="ECO:0000256" key="5">
    <source>
        <dbReference type="ARBA" id="ARBA00023239"/>
    </source>
</evidence>
<evidence type="ECO:0000256" key="1">
    <source>
        <dbReference type="ARBA" id="ARBA00001970"/>
    </source>
</evidence>
<accession>A0A317WR55</accession>
<dbReference type="AlphaFoldDB" id="A0A317WR55"/>
<reference evidence="7 8" key="1">
    <citation type="submission" date="2016-12" db="EMBL/GenBank/DDBJ databases">
        <title>The genomes of Aspergillus section Nigri reveals drivers in fungal speciation.</title>
        <authorList>
            <consortium name="DOE Joint Genome Institute"/>
            <person name="Vesth T.C."/>
            <person name="Nybo J."/>
            <person name="Theobald S."/>
            <person name="Brandl J."/>
            <person name="Frisvad J.C."/>
            <person name="Nielsen K.F."/>
            <person name="Lyhne E.K."/>
            <person name="Kogle M.E."/>
            <person name="Kuo A."/>
            <person name="Riley R."/>
            <person name="Clum A."/>
            <person name="Nolan M."/>
            <person name="Lipzen A."/>
            <person name="Salamov A."/>
            <person name="Henrissat B."/>
            <person name="Wiebenga A."/>
            <person name="De Vries R.P."/>
            <person name="Grigoriev I.V."/>
            <person name="Mortensen U.H."/>
            <person name="Andersen M.R."/>
            <person name="Baker S.E."/>
        </authorList>
    </citation>
    <scope>NUCLEOTIDE SEQUENCE [LARGE SCALE GENOMIC DNA]</scope>
    <source>
        <strain evidence="7 8">CBS 117.55</strain>
    </source>
</reference>
<feature type="non-terminal residue" evidence="7">
    <location>
        <position position="1"/>
    </location>
</feature>
<protein>
    <recommendedName>
        <fullName evidence="9">Aldoxime dehydratase</fullName>
    </recommendedName>
</protein>